<feature type="compositionally biased region" description="Pro residues" evidence="1">
    <location>
        <begin position="49"/>
        <end position="64"/>
    </location>
</feature>
<feature type="compositionally biased region" description="Low complexity" evidence="1">
    <location>
        <begin position="30"/>
        <end position="48"/>
    </location>
</feature>
<name>A0A1X7TYA4_AMPQE</name>
<reference evidence="2" key="1">
    <citation type="submission" date="2017-05" db="UniProtKB">
        <authorList>
            <consortium name="EnsemblMetazoa"/>
        </authorList>
    </citation>
    <scope>IDENTIFICATION</scope>
</reference>
<dbReference type="InParanoid" id="A0A1X7TYA4"/>
<dbReference type="EnsemblMetazoa" id="Aqu2.1.20277_001">
    <property type="protein sequence ID" value="Aqu2.1.20277_001"/>
    <property type="gene ID" value="Aqu2.1.20277"/>
</dbReference>
<dbReference type="AlphaFoldDB" id="A0A1X7TYA4"/>
<proteinExistence type="predicted"/>
<protein>
    <submittedName>
        <fullName evidence="2">Uncharacterized protein</fullName>
    </submittedName>
</protein>
<feature type="compositionally biased region" description="Polar residues" evidence="1">
    <location>
        <begin position="1"/>
        <end position="10"/>
    </location>
</feature>
<evidence type="ECO:0000313" key="2">
    <source>
        <dbReference type="EnsemblMetazoa" id="Aqu2.1.20277_001"/>
    </source>
</evidence>
<accession>A0A1X7TYA4</accession>
<feature type="region of interest" description="Disordered" evidence="1">
    <location>
        <begin position="1"/>
        <end position="84"/>
    </location>
</feature>
<sequence>MFTPTSSVLNSVAGGPPLVDGGRPPPLAGGPPSVAGGPPLVAGGLPPVAGGPPPLAGGPPPVIGGPPLLGGGPLPHPPAAPALHTAGAPLDVAALQRQRQLIIWQLCQVNREIRQAKRHGQEEQQLNKEL</sequence>
<evidence type="ECO:0000256" key="1">
    <source>
        <dbReference type="SAM" id="MobiDB-lite"/>
    </source>
</evidence>
<organism evidence="2">
    <name type="scientific">Amphimedon queenslandica</name>
    <name type="common">Sponge</name>
    <dbReference type="NCBI Taxonomy" id="400682"/>
    <lineage>
        <taxon>Eukaryota</taxon>
        <taxon>Metazoa</taxon>
        <taxon>Porifera</taxon>
        <taxon>Demospongiae</taxon>
        <taxon>Heteroscleromorpha</taxon>
        <taxon>Haplosclerida</taxon>
        <taxon>Niphatidae</taxon>
        <taxon>Amphimedon</taxon>
    </lineage>
</organism>